<organism evidence="2 3">
    <name type="scientific">Theobroma cacao</name>
    <name type="common">Cacao</name>
    <name type="synonym">Cocoa</name>
    <dbReference type="NCBI Taxonomy" id="3641"/>
    <lineage>
        <taxon>Eukaryota</taxon>
        <taxon>Viridiplantae</taxon>
        <taxon>Streptophyta</taxon>
        <taxon>Embryophyta</taxon>
        <taxon>Tracheophyta</taxon>
        <taxon>Spermatophyta</taxon>
        <taxon>Magnoliopsida</taxon>
        <taxon>eudicotyledons</taxon>
        <taxon>Gunneridae</taxon>
        <taxon>Pentapetalae</taxon>
        <taxon>rosids</taxon>
        <taxon>malvids</taxon>
        <taxon>Malvales</taxon>
        <taxon>Malvaceae</taxon>
        <taxon>Byttnerioideae</taxon>
        <taxon>Theobroma</taxon>
    </lineage>
</organism>
<protein>
    <submittedName>
        <fullName evidence="2">Uncharacterized protein</fullName>
    </submittedName>
</protein>
<reference evidence="2 3" key="1">
    <citation type="journal article" date="2013" name="Genome Biol.">
        <title>The genome sequence of the most widely cultivated cacao type and its use to identify candidate genes regulating pod color.</title>
        <authorList>
            <person name="Motamayor J.C."/>
            <person name="Mockaitis K."/>
            <person name="Schmutz J."/>
            <person name="Haiminen N."/>
            <person name="Iii D.L."/>
            <person name="Cornejo O."/>
            <person name="Findley S.D."/>
            <person name="Zheng P."/>
            <person name="Utro F."/>
            <person name="Royaert S."/>
            <person name="Saski C."/>
            <person name="Jenkins J."/>
            <person name="Podicheti R."/>
            <person name="Zhao M."/>
            <person name="Scheffler B.E."/>
            <person name="Stack J.C."/>
            <person name="Feltus F.A."/>
            <person name="Mustiga G.M."/>
            <person name="Amores F."/>
            <person name="Phillips W."/>
            <person name="Marelli J.P."/>
            <person name="May G.D."/>
            <person name="Shapiro H."/>
            <person name="Ma J."/>
            <person name="Bustamante C.D."/>
            <person name="Schnell R.J."/>
            <person name="Main D."/>
            <person name="Gilbert D."/>
            <person name="Parida L."/>
            <person name="Kuhn D.N."/>
        </authorList>
    </citation>
    <scope>NUCLEOTIDE SEQUENCE [LARGE SCALE GENOMIC DNA]</scope>
    <source>
        <strain evidence="3">cv. Matina 1-6</strain>
    </source>
</reference>
<dbReference type="InParanoid" id="A0A061E483"/>
<evidence type="ECO:0000256" key="1">
    <source>
        <dbReference type="SAM" id="MobiDB-lite"/>
    </source>
</evidence>
<name>A0A061E483_THECC</name>
<gene>
    <name evidence="2" type="ORF">TCM_008790</name>
</gene>
<evidence type="ECO:0000313" key="3">
    <source>
        <dbReference type="Proteomes" id="UP000026915"/>
    </source>
</evidence>
<proteinExistence type="predicted"/>
<feature type="compositionally biased region" description="Basic and acidic residues" evidence="1">
    <location>
        <begin position="79"/>
        <end position="92"/>
    </location>
</feature>
<dbReference type="Gramene" id="EOX99829">
    <property type="protein sequence ID" value="EOX99829"/>
    <property type="gene ID" value="TCM_008790"/>
</dbReference>
<sequence length="154" mass="17239">MVTSDYSQMVEFSTIPDYCLHCYHVRHKEAECILLGNKPRQSGLSKPHPQGNAKSSIEPPIGTEDAEKVVRFKGGNGRILEKEKNQGREEPAKQSLRWQVMGKVGINGVKDLQGKEIRSNQGSKDANVPVFNRFNTISREGDGIQNQFEKQGQT</sequence>
<keyword evidence="3" id="KW-1185">Reference proteome</keyword>
<evidence type="ECO:0000313" key="2">
    <source>
        <dbReference type="EMBL" id="EOX99829.1"/>
    </source>
</evidence>
<dbReference type="Proteomes" id="UP000026915">
    <property type="component" value="Chromosome 2"/>
</dbReference>
<dbReference type="HOGENOM" id="CLU_1707449_0_0_1"/>
<dbReference type="AlphaFoldDB" id="A0A061E483"/>
<accession>A0A061E483</accession>
<feature type="region of interest" description="Disordered" evidence="1">
    <location>
        <begin position="40"/>
        <end position="93"/>
    </location>
</feature>
<dbReference type="EMBL" id="CM001880">
    <property type="protein sequence ID" value="EOX99829.1"/>
    <property type="molecule type" value="Genomic_DNA"/>
</dbReference>